<name>A0A7W7HZV1_9ACTN</name>
<evidence type="ECO:0000256" key="1">
    <source>
        <dbReference type="SAM" id="Phobius"/>
    </source>
</evidence>
<gene>
    <name evidence="2" type="ORF">BJ971_004384</name>
</gene>
<keyword evidence="1" id="KW-0472">Membrane</keyword>
<feature type="transmembrane region" description="Helical" evidence="1">
    <location>
        <begin position="51"/>
        <end position="69"/>
    </location>
</feature>
<keyword evidence="1" id="KW-0812">Transmembrane</keyword>
<dbReference type="EMBL" id="JACHNH010000001">
    <property type="protein sequence ID" value="MBB4763828.1"/>
    <property type="molecule type" value="Genomic_DNA"/>
</dbReference>
<dbReference type="RefSeq" id="WP_184995082.1">
    <property type="nucleotide sequence ID" value="NZ_BOMK01000041.1"/>
</dbReference>
<comment type="caution">
    <text evidence="2">The sequence shown here is derived from an EMBL/GenBank/DDBJ whole genome shotgun (WGS) entry which is preliminary data.</text>
</comment>
<proteinExistence type="predicted"/>
<keyword evidence="1" id="KW-1133">Transmembrane helix</keyword>
<dbReference type="Proteomes" id="UP000578112">
    <property type="component" value="Unassembled WGS sequence"/>
</dbReference>
<reference evidence="2 3" key="1">
    <citation type="submission" date="2020-08" db="EMBL/GenBank/DDBJ databases">
        <title>Sequencing the genomes of 1000 actinobacteria strains.</title>
        <authorList>
            <person name="Klenk H.-P."/>
        </authorList>
    </citation>
    <scope>NUCLEOTIDE SEQUENCE [LARGE SCALE GENOMIC DNA]</scope>
    <source>
        <strain evidence="2 3">DSM 43149</strain>
    </source>
</reference>
<accession>A0A7W7HZV1</accession>
<organism evidence="2 3">
    <name type="scientific">Actinoplanes digitatis</name>
    <dbReference type="NCBI Taxonomy" id="1868"/>
    <lineage>
        <taxon>Bacteria</taxon>
        <taxon>Bacillati</taxon>
        <taxon>Actinomycetota</taxon>
        <taxon>Actinomycetes</taxon>
        <taxon>Micromonosporales</taxon>
        <taxon>Micromonosporaceae</taxon>
        <taxon>Actinoplanes</taxon>
    </lineage>
</organism>
<sequence>MAPVAIARRPGLRRWAVSLAATAMSAYALDAGATATGVCLVASGLLSGLGHRWTVVFLVISYAAWALGLRAGARANGALLAATGTSTNALSKAAYDLTRRRTTGLRAARLAAAAGYVGMELVKEVPYYGGAFGAALISDSITSTNALVFLGGANLGAAAYEYGLARLTGLVLRRRRALPPGPRQVRTVRARGG</sequence>
<keyword evidence="3" id="KW-1185">Reference proteome</keyword>
<evidence type="ECO:0000313" key="3">
    <source>
        <dbReference type="Proteomes" id="UP000578112"/>
    </source>
</evidence>
<evidence type="ECO:0000313" key="2">
    <source>
        <dbReference type="EMBL" id="MBB4763828.1"/>
    </source>
</evidence>
<protein>
    <submittedName>
        <fullName evidence="2">Uncharacterized protein</fullName>
    </submittedName>
</protein>
<dbReference type="AlphaFoldDB" id="A0A7W7HZV1"/>